<dbReference type="InterPro" id="IPR001173">
    <property type="entry name" value="Glyco_trans_2-like"/>
</dbReference>
<dbReference type="STRING" id="1519643.SAMN06295933_1657"/>
<evidence type="ECO:0000259" key="1">
    <source>
        <dbReference type="Pfam" id="PF00535"/>
    </source>
</evidence>
<dbReference type="InterPro" id="IPR029044">
    <property type="entry name" value="Nucleotide-diphossugar_trans"/>
</dbReference>
<dbReference type="Proteomes" id="UP000192906">
    <property type="component" value="Unassembled WGS sequence"/>
</dbReference>
<reference evidence="3" key="1">
    <citation type="submission" date="2017-04" db="EMBL/GenBank/DDBJ databases">
        <authorList>
            <person name="Varghese N."/>
            <person name="Submissions S."/>
        </authorList>
    </citation>
    <scope>NUCLEOTIDE SEQUENCE [LARGE SCALE GENOMIC DNA]</scope>
    <source>
        <strain evidence="3">K3S</strain>
    </source>
</reference>
<dbReference type="Gene3D" id="3.90.550.10">
    <property type="entry name" value="Spore Coat Polysaccharide Biosynthesis Protein SpsA, Chain A"/>
    <property type="match status" value="1"/>
</dbReference>
<protein>
    <recommendedName>
        <fullName evidence="1">Glycosyltransferase 2-like domain-containing protein</fullName>
    </recommendedName>
</protein>
<feature type="domain" description="Glycosyltransferase 2-like" evidence="1">
    <location>
        <begin position="194"/>
        <end position="260"/>
    </location>
</feature>
<dbReference type="AlphaFoldDB" id="A0A1X7D5M7"/>
<organism evidence="2 3">
    <name type="scientific">Desulfovibrio gilichinskyi</name>
    <dbReference type="NCBI Taxonomy" id="1519643"/>
    <lineage>
        <taxon>Bacteria</taxon>
        <taxon>Pseudomonadati</taxon>
        <taxon>Thermodesulfobacteriota</taxon>
        <taxon>Desulfovibrionia</taxon>
        <taxon>Desulfovibrionales</taxon>
        <taxon>Desulfovibrionaceae</taxon>
        <taxon>Desulfovibrio</taxon>
    </lineage>
</organism>
<accession>A0A1X7D5M7</accession>
<name>A0A1X7D5M7_9BACT</name>
<dbReference type="SUPFAM" id="SSF53448">
    <property type="entry name" value="Nucleotide-diphospho-sugar transferases"/>
    <property type="match status" value="1"/>
</dbReference>
<proteinExistence type="predicted"/>
<gene>
    <name evidence="2" type="ORF">SAMN06295933_1657</name>
</gene>
<evidence type="ECO:0000313" key="3">
    <source>
        <dbReference type="Proteomes" id="UP000192906"/>
    </source>
</evidence>
<sequence>MSHPFDIYSAQILSFKLEGQKQHNDNTVNCDTEKVVQRNIQLAEQSGADSIILFGAGDGKLAKALAKSKPTWMELIICDLYPENILKIRKDNFTSDPLNSNTHLLVDSSIWAVLLLLIQYGFTATKSRLILNPCIEGESKKKHQSLQKLFSSHKNIQIPDTQDSNIKISAAAIVSPDEPDLDSFISSFPSWIYELVLVWDCNDYSKIPVIPCESGIKIVNICNPLNNNFGAQRNIMLEHCHGDWVLYLDADERLAINDWDLLKRIASYDKCDGWHFPRLTFYPDKDHCRIGFGLWPDLQLRFFRNSPKIKFINNIHEQIIGLKGYTGIIAGSPISHLTHLIKNRDEIESKLANFNNATSGMIKHKLNSELPTLASELLKPQKDIPLLPIILPSISYR</sequence>
<dbReference type="RefSeq" id="WP_085101013.1">
    <property type="nucleotide sequence ID" value="NZ_FWZU01000002.1"/>
</dbReference>
<evidence type="ECO:0000313" key="2">
    <source>
        <dbReference type="EMBL" id="SMF08974.1"/>
    </source>
</evidence>
<keyword evidence="3" id="KW-1185">Reference proteome</keyword>
<dbReference type="Pfam" id="PF00535">
    <property type="entry name" value="Glycos_transf_2"/>
    <property type="match status" value="1"/>
</dbReference>
<dbReference type="OrthoDB" id="9815923at2"/>
<dbReference type="EMBL" id="FWZU01000002">
    <property type="protein sequence ID" value="SMF08974.1"/>
    <property type="molecule type" value="Genomic_DNA"/>
</dbReference>